<evidence type="ECO:0000313" key="1">
    <source>
        <dbReference type="EMBL" id="CAB5178634.1"/>
    </source>
</evidence>
<reference evidence="1" key="1">
    <citation type="submission" date="2020-05" db="EMBL/GenBank/DDBJ databases">
        <authorList>
            <person name="Chiriac C."/>
            <person name="Salcher M."/>
            <person name="Ghai R."/>
            <person name="Kavagutti S V."/>
        </authorList>
    </citation>
    <scope>NUCLEOTIDE SEQUENCE</scope>
</reference>
<sequence length="58" mass="7025">MKDYADRTWAKDPYSTQWRDAWLKAWKHENSHLQPKVGLCRIAPRIATMFQRTYRGLM</sequence>
<organism evidence="1">
    <name type="scientific">uncultured Caudovirales phage</name>
    <dbReference type="NCBI Taxonomy" id="2100421"/>
    <lineage>
        <taxon>Viruses</taxon>
        <taxon>Duplodnaviria</taxon>
        <taxon>Heunggongvirae</taxon>
        <taxon>Uroviricota</taxon>
        <taxon>Caudoviricetes</taxon>
        <taxon>Peduoviridae</taxon>
        <taxon>Maltschvirus</taxon>
        <taxon>Maltschvirus maltsch</taxon>
    </lineage>
</organism>
<gene>
    <name evidence="1" type="ORF">UFOVP158_20</name>
</gene>
<dbReference type="EMBL" id="LR798207">
    <property type="protein sequence ID" value="CAB5178634.1"/>
    <property type="molecule type" value="Genomic_DNA"/>
</dbReference>
<name>A0A6J7WA53_9CAUD</name>
<protein>
    <submittedName>
        <fullName evidence="1">Uncharacterized protein</fullName>
    </submittedName>
</protein>
<accession>A0A6J7WA53</accession>
<proteinExistence type="predicted"/>